<keyword evidence="2" id="KW-1185">Reference proteome</keyword>
<name>A0A5B7HGN5_PORTR</name>
<accession>A0A5B7HGN5</accession>
<dbReference type="Proteomes" id="UP000324222">
    <property type="component" value="Unassembled WGS sequence"/>
</dbReference>
<gene>
    <name evidence="1" type="ORF">E2C01_066273</name>
</gene>
<proteinExistence type="predicted"/>
<organism evidence="1 2">
    <name type="scientific">Portunus trituberculatus</name>
    <name type="common">Swimming crab</name>
    <name type="synonym">Neptunus trituberculatus</name>
    <dbReference type="NCBI Taxonomy" id="210409"/>
    <lineage>
        <taxon>Eukaryota</taxon>
        <taxon>Metazoa</taxon>
        <taxon>Ecdysozoa</taxon>
        <taxon>Arthropoda</taxon>
        <taxon>Crustacea</taxon>
        <taxon>Multicrustacea</taxon>
        <taxon>Malacostraca</taxon>
        <taxon>Eumalacostraca</taxon>
        <taxon>Eucarida</taxon>
        <taxon>Decapoda</taxon>
        <taxon>Pleocyemata</taxon>
        <taxon>Brachyura</taxon>
        <taxon>Eubrachyura</taxon>
        <taxon>Portunoidea</taxon>
        <taxon>Portunidae</taxon>
        <taxon>Portuninae</taxon>
        <taxon>Portunus</taxon>
    </lineage>
</organism>
<protein>
    <submittedName>
        <fullName evidence="1">Uncharacterized protein</fullName>
    </submittedName>
</protein>
<evidence type="ECO:0000313" key="1">
    <source>
        <dbReference type="EMBL" id="MPC71981.1"/>
    </source>
</evidence>
<reference evidence="1 2" key="1">
    <citation type="submission" date="2019-05" db="EMBL/GenBank/DDBJ databases">
        <title>Another draft genome of Portunus trituberculatus and its Hox gene families provides insights of decapod evolution.</title>
        <authorList>
            <person name="Jeong J.-H."/>
            <person name="Song I."/>
            <person name="Kim S."/>
            <person name="Choi T."/>
            <person name="Kim D."/>
            <person name="Ryu S."/>
            <person name="Kim W."/>
        </authorList>
    </citation>
    <scope>NUCLEOTIDE SEQUENCE [LARGE SCALE GENOMIC DNA]</scope>
    <source>
        <tissue evidence="1">Muscle</tissue>
    </source>
</reference>
<comment type="caution">
    <text evidence="1">The sequence shown here is derived from an EMBL/GenBank/DDBJ whole genome shotgun (WGS) entry which is preliminary data.</text>
</comment>
<evidence type="ECO:0000313" key="2">
    <source>
        <dbReference type="Proteomes" id="UP000324222"/>
    </source>
</evidence>
<dbReference type="EMBL" id="VSRR010033891">
    <property type="protein sequence ID" value="MPC71981.1"/>
    <property type="molecule type" value="Genomic_DNA"/>
</dbReference>
<sequence>MLSMRATFHHVRM</sequence>